<sequence>MFRKGDLNAARQLQEEFSQSKRPSGRGRAAMQQGPGNQSHQVGRGTATSSGRNAPLQSYNPLSHRQAQFTENSKPHGWWGALATSPSAGGDTASDERLSENSHIPRHTTLGTVNTSCPSTIVQTPMSDVTNRRSPAKRSASRGDGEDAKRPRTGTMVSGQQPAQMSQPARVQQQTQTTMQPEDDDLMDFSETYQSGNQVTRTQTANAVPTPSTAPLAVRQGIQPMPSDSGDHQEDASMEDVGPSPATNNPRPIRGLAHSRWNTGNETIMERSDRSERGRPEATASADHTVSTEAQSPHQP</sequence>
<accession>A0ABY0GW79</accession>
<evidence type="ECO:0000256" key="1">
    <source>
        <dbReference type="SAM" id="MobiDB-lite"/>
    </source>
</evidence>
<feature type="compositionally biased region" description="Polar residues" evidence="1">
    <location>
        <begin position="109"/>
        <end position="133"/>
    </location>
</feature>
<feature type="compositionally biased region" description="Polar residues" evidence="1">
    <location>
        <begin position="286"/>
        <end position="300"/>
    </location>
</feature>
<evidence type="ECO:0000313" key="2">
    <source>
        <dbReference type="EMBL" id="RYO75608.1"/>
    </source>
</evidence>
<feature type="compositionally biased region" description="Polar residues" evidence="1">
    <location>
        <begin position="191"/>
        <end position="213"/>
    </location>
</feature>
<feature type="compositionally biased region" description="Polar residues" evidence="1">
    <location>
        <begin position="155"/>
        <end position="180"/>
    </location>
</feature>
<dbReference type="EMBL" id="QJNS01000700">
    <property type="protein sequence ID" value="RYO75608.1"/>
    <property type="molecule type" value="Genomic_DNA"/>
</dbReference>
<name>A0ABY0GW79_9PEZI</name>
<organism evidence="2 3">
    <name type="scientific">Monosporascus cannonballus</name>
    <dbReference type="NCBI Taxonomy" id="155416"/>
    <lineage>
        <taxon>Eukaryota</taxon>
        <taxon>Fungi</taxon>
        <taxon>Dikarya</taxon>
        <taxon>Ascomycota</taxon>
        <taxon>Pezizomycotina</taxon>
        <taxon>Sordariomycetes</taxon>
        <taxon>Xylariomycetidae</taxon>
        <taxon>Xylariales</taxon>
        <taxon>Xylariales incertae sedis</taxon>
        <taxon>Monosporascus</taxon>
    </lineage>
</organism>
<feature type="compositionally biased region" description="Polar residues" evidence="1">
    <location>
        <begin position="34"/>
        <end position="72"/>
    </location>
</feature>
<feature type="region of interest" description="Disordered" evidence="1">
    <location>
        <begin position="1"/>
        <end position="300"/>
    </location>
</feature>
<evidence type="ECO:0000313" key="3">
    <source>
        <dbReference type="Proteomes" id="UP000294003"/>
    </source>
</evidence>
<feature type="compositionally biased region" description="Basic and acidic residues" evidence="1">
    <location>
        <begin position="268"/>
        <end position="280"/>
    </location>
</feature>
<proteinExistence type="predicted"/>
<feature type="compositionally biased region" description="Basic and acidic residues" evidence="1">
    <location>
        <begin position="141"/>
        <end position="150"/>
    </location>
</feature>
<dbReference type="Proteomes" id="UP000294003">
    <property type="component" value="Unassembled WGS sequence"/>
</dbReference>
<keyword evidence="3" id="KW-1185">Reference proteome</keyword>
<gene>
    <name evidence="2" type="ORF">DL762_009928</name>
</gene>
<reference evidence="2 3" key="1">
    <citation type="submission" date="2018-06" db="EMBL/GenBank/DDBJ databases">
        <title>Complete Genomes of Monosporascus.</title>
        <authorList>
            <person name="Robinson A.J."/>
            <person name="Natvig D.O."/>
        </authorList>
    </citation>
    <scope>NUCLEOTIDE SEQUENCE [LARGE SCALE GENOMIC DNA]</scope>
    <source>
        <strain evidence="2 3">CBS 609.92</strain>
    </source>
</reference>
<comment type="caution">
    <text evidence="2">The sequence shown here is derived from an EMBL/GenBank/DDBJ whole genome shotgun (WGS) entry which is preliminary data.</text>
</comment>
<protein>
    <submittedName>
        <fullName evidence="2">Uncharacterized protein</fullName>
    </submittedName>
</protein>